<keyword evidence="3" id="KW-1185">Reference proteome</keyword>
<sequence>MQLPVRPASSQRCTIDALSFALFSLSLQLNAGVSGALSLLYSDWQAQKRGLQTRRAGAEGKSVAHNPWASSVSWAPVGTLGPHLANHFVVHFSPIATVLPVLGLASEWHCIAGYVFCLCLLSSSLTPREHQIVIYWFFAFSVMLNMDHESVAPRLNLHSCSAASGSEDLGQQIANHATPSLSSRTNTACRSRSLVFAIHNIARDKRRDERTHTISDLSETRGSLLAQRPNAPLPESSRMQGLIRVVGNIERSRIPGFTESLERVLGWGRTGS</sequence>
<name>A0A6A6NX80_9PEZI</name>
<accession>A0A6A6NX80</accession>
<evidence type="ECO:0000313" key="3">
    <source>
        <dbReference type="Proteomes" id="UP000799766"/>
    </source>
</evidence>
<reference evidence="2" key="1">
    <citation type="journal article" date="2020" name="Stud. Mycol.">
        <title>101 Dothideomycetes genomes: a test case for predicting lifestyles and emergence of pathogens.</title>
        <authorList>
            <person name="Haridas S."/>
            <person name="Albert R."/>
            <person name="Binder M."/>
            <person name="Bloem J."/>
            <person name="Labutti K."/>
            <person name="Salamov A."/>
            <person name="Andreopoulos B."/>
            <person name="Baker S."/>
            <person name="Barry K."/>
            <person name="Bills G."/>
            <person name="Bluhm B."/>
            <person name="Cannon C."/>
            <person name="Castanera R."/>
            <person name="Culley D."/>
            <person name="Daum C."/>
            <person name="Ezra D."/>
            <person name="Gonzalez J."/>
            <person name="Henrissat B."/>
            <person name="Kuo A."/>
            <person name="Liang C."/>
            <person name="Lipzen A."/>
            <person name="Lutzoni F."/>
            <person name="Magnuson J."/>
            <person name="Mondo S."/>
            <person name="Nolan M."/>
            <person name="Ohm R."/>
            <person name="Pangilinan J."/>
            <person name="Park H.-J."/>
            <person name="Ramirez L."/>
            <person name="Alfaro M."/>
            <person name="Sun H."/>
            <person name="Tritt A."/>
            <person name="Yoshinaga Y."/>
            <person name="Zwiers L.-H."/>
            <person name="Turgeon B."/>
            <person name="Goodwin S."/>
            <person name="Spatafora J."/>
            <person name="Crous P."/>
            <person name="Grigoriev I."/>
        </authorList>
    </citation>
    <scope>NUCLEOTIDE SEQUENCE</scope>
    <source>
        <strain evidence="2">ATCC 16933</strain>
    </source>
</reference>
<dbReference type="Proteomes" id="UP000799766">
    <property type="component" value="Unassembled WGS sequence"/>
</dbReference>
<dbReference type="EMBL" id="MU001684">
    <property type="protein sequence ID" value="KAF2456114.1"/>
    <property type="molecule type" value="Genomic_DNA"/>
</dbReference>
<organism evidence="2 3">
    <name type="scientific">Lineolata rhizophorae</name>
    <dbReference type="NCBI Taxonomy" id="578093"/>
    <lineage>
        <taxon>Eukaryota</taxon>
        <taxon>Fungi</taxon>
        <taxon>Dikarya</taxon>
        <taxon>Ascomycota</taxon>
        <taxon>Pezizomycotina</taxon>
        <taxon>Dothideomycetes</taxon>
        <taxon>Dothideomycetes incertae sedis</taxon>
        <taxon>Lineolatales</taxon>
        <taxon>Lineolataceae</taxon>
        <taxon>Lineolata</taxon>
    </lineage>
</organism>
<evidence type="ECO:0000256" key="1">
    <source>
        <dbReference type="SAM" id="MobiDB-lite"/>
    </source>
</evidence>
<evidence type="ECO:0000313" key="2">
    <source>
        <dbReference type="EMBL" id="KAF2456114.1"/>
    </source>
</evidence>
<protein>
    <submittedName>
        <fullName evidence="2">Uncharacterized protein</fullName>
    </submittedName>
</protein>
<feature type="region of interest" description="Disordered" evidence="1">
    <location>
        <begin position="207"/>
        <end position="236"/>
    </location>
</feature>
<dbReference type="AlphaFoldDB" id="A0A6A6NX80"/>
<proteinExistence type="predicted"/>
<gene>
    <name evidence="2" type="ORF">BDY21DRAFT_56312</name>
</gene>